<proteinExistence type="inferred from homology"/>
<dbReference type="SUPFAM" id="SSF51905">
    <property type="entry name" value="FAD/NAD(P)-binding domain"/>
    <property type="match status" value="1"/>
</dbReference>
<evidence type="ECO:0000256" key="8">
    <source>
        <dbReference type="ARBA" id="ARBA00022857"/>
    </source>
</evidence>
<comment type="caution">
    <text evidence="12">The sequence shown here is derived from an EMBL/GenBank/DDBJ whole genome shotgun (WGS) entry which is preliminary data.</text>
</comment>
<evidence type="ECO:0000256" key="1">
    <source>
        <dbReference type="ARBA" id="ARBA00001974"/>
    </source>
</evidence>
<evidence type="ECO:0000256" key="5">
    <source>
        <dbReference type="ARBA" id="ARBA00012881"/>
    </source>
</evidence>
<reference evidence="12 13" key="1">
    <citation type="journal article" date="2018" name="Sci. Rep.">
        <title>Characterisation of pathogen-specific regions and novel effector candidates in Fusarium oxysporum f. sp. cepae.</title>
        <authorList>
            <person name="Armitage A.D."/>
            <person name="Taylor A."/>
            <person name="Sobczyk M.K."/>
            <person name="Baxter L."/>
            <person name="Greenfield B.P."/>
            <person name="Bates H.J."/>
            <person name="Wilson F."/>
            <person name="Jackson A.C."/>
            <person name="Ott S."/>
            <person name="Harrison R.J."/>
            <person name="Clarkson J.P."/>
        </authorList>
    </citation>
    <scope>NUCLEOTIDE SEQUENCE [LARGE SCALE GENOMIC DNA]</scope>
    <source>
        <strain evidence="12 13">Fo_A13</strain>
    </source>
</reference>
<organism evidence="12 13">
    <name type="scientific">Fusarium oxysporum</name>
    <name type="common">Fusarium vascular wilt</name>
    <dbReference type="NCBI Taxonomy" id="5507"/>
    <lineage>
        <taxon>Eukaryota</taxon>
        <taxon>Fungi</taxon>
        <taxon>Dikarya</taxon>
        <taxon>Ascomycota</taxon>
        <taxon>Pezizomycotina</taxon>
        <taxon>Sordariomycetes</taxon>
        <taxon>Hypocreomycetidae</taxon>
        <taxon>Hypocreales</taxon>
        <taxon>Nectriaceae</taxon>
        <taxon>Fusarium</taxon>
        <taxon>Fusarium oxysporum species complex</taxon>
    </lineage>
</organism>
<dbReference type="VEuPathDB" id="FungiDB:FOXG_17347"/>
<dbReference type="InterPro" id="IPR050775">
    <property type="entry name" value="FAD-binding_Monooxygenases"/>
</dbReference>
<accession>A0A420MH74</accession>
<name>A0A420MH74_FUSOX</name>
<dbReference type="Gene3D" id="3.50.50.60">
    <property type="entry name" value="FAD/NAD(P)-binding domain"/>
    <property type="match status" value="2"/>
</dbReference>
<evidence type="ECO:0000256" key="10">
    <source>
        <dbReference type="ARBA" id="ARBA00047598"/>
    </source>
</evidence>
<sequence>MAPKLSLSQPNGDAPAVDLTTLSEKYAQEAEKRLRSDGPTQYLDVRKTDRFQSLAKDPWVDHDSLNAQPPNLEDGGEVKLLVIGAGFGGLSFAVRFIQAGFKPEELRLVDDAGGFGGTWYWNRYPGLMCDIESYIYMPLVEETGYMPKHKYSYGNELREYANLVADKWNLRDKGVFRSRVNTLGWDDEGKRWVIGIKQSRGPDQPSIDIEVRSQFVVLAKGYLTHPKVPKNLEPFQGSMFHTARWNYDITGGSTTDHTLSNLKGKRVGVIGTGATGIQIVPELAKWAKELYVFQRTPTAVGVREQKKTDPEEWRKTIASKSGWYRRRVRNFNDILAGVPAEENLVADGWTELKAYKAFLGGP</sequence>
<keyword evidence="8" id="KW-0521">NADP</keyword>
<dbReference type="VEuPathDB" id="FungiDB:FOZG_16401"/>
<dbReference type="Proteomes" id="UP000285084">
    <property type="component" value="Unassembled WGS sequence"/>
</dbReference>
<evidence type="ECO:0000256" key="11">
    <source>
        <dbReference type="ARBA" id="ARBA00049248"/>
    </source>
</evidence>
<dbReference type="PANTHER" id="PTHR43098:SF2">
    <property type="entry name" value="FAD-BINDING MONOOXYGENASE AUSB-RELATED"/>
    <property type="match status" value="1"/>
</dbReference>
<evidence type="ECO:0000256" key="6">
    <source>
        <dbReference type="ARBA" id="ARBA00022630"/>
    </source>
</evidence>
<comment type="catalytic activity">
    <reaction evidence="11">
        <text>L-ornithine + NADH + O2 = N(5)-hydroxy-L-ornithine + NAD(+) + H2O</text>
        <dbReference type="Rhea" id="RHEA:41512"/>
        <dbReference type="ChEBI" id="CHEBI:15377"/>
        <dbReference type="ChEBI" id="CHEBI:15379"/>
        <dbReference type="ChEBI" id="CHEBI:46911"/>
        <dbReference type="ChEBI" id="CHEBI:57540"/>
        <dbReference type="ChEBI" id="CHEBI:57945"/>
        <dbReference type="ChEBI" id="CHEBI:78275"/>
        <dbReference type="EC" id="1.14.13.196"/>
    </reaction>
</comment>
<comment type="pathway">
    <text evidence="2">Siderophore biosynthesis.</text>
</comment>
<keyword evidence="7" id="KW-0274">FAD</keyword>
<evidence type="ECO:0000256" key="2">
    <source>
        <dbReference type="ARBA" id="ARBA00004924"/>
    </source>
</evidence>
<evidence type="ECO:0000256" key="4">
    <source>
        <dbReference type="ARBA" id="ARBA00010139"/>
    </source>
</evidence>
<dbReference type="GO" id="GO:0016491">
    <property type="term" value="F:oxidoreductase activity"/>
    <property type="evidence" value="ECO:0007669"/>
    <property type="project" value="UniProtKB-KW"/>
</dbReference>
<dbReference type="VEuPathDB" id="FungiDB:FOMG_09940"/>
<dbReference type="EMBL" id="MRCX01000231">
    <property type="protein sequence ID" value="RKK67401.1"/>
    <property type="molecule type" value="Genomic_DNA"/>
</dbReference>
<comment type="similarity">
    <text evidence="4">Belongs to the FAD-binding monooxygenase family.</text>
</comment>
<evidence type="ECO:0000256" key="3">
    <source>
        <dbReference type="ARBA" id="ARBA00007588"/>
    </source>
</evidence>
<dbReference type="VEuPathDB" id="FungiDB:FOC1_g10002337"/>
<dbReference type="PRINTS" id="PR00411">
    <property type="entry name" value="PNDRDTASEI"/>
</dbReference>
<comment type="similarity">
    <text evidence="3">Belongs to the lysine N(6)-hydroxylase/L-ornithine N(5)-oxygenase family.</text>
</comment>
<dbReference type="VEuPathDB" id="FungiDB:HZS61_011090"/>
<gene>
    <name evidence="12" type="ORF">BFJ69_g14535</name>
</gene>
<dbReference type="InterPro" id="IPR036188">
    <property type="entry name" value="FAD/NAD-bd_sf"/>
</dbReference>
<dbReference type="InterPro" id="IPR025700">
    <property type="entry name" value="Lys/Orn_oxygenase"/>
</dbReference>
<dbReference type="PANTHER" id="PTHR43098">
    <property type="entry name" value="L-ORNITHINE N(5)-MONOOXYGENASE-RELATED"/>
    <property type="match status" value="1"/>
</dbReference>
<dbReference type="PRINTS" id="PR00368">
    <property type="entry name" value="FADPNR"/>
</dbReference>
<evidence type="ECO:0000256" key="7">
    <source>
        <dbReference type="ARBA" id="ARBA00022827"/>
    </source>
</evidence>
<evidence type="ECO:0000313" key="13">
    <source>
        <dbReference type="Proteomes" id="UP000285084"/>
    </source>
</evidence>
<keyword evidence="9" id="KW-0560">Oxidoreductase</keyword>
<evidence type="ECO:0000256" key="9">
    <source>
        <dbReference type="ARBA" id="ARBA00023002"/>
    </source>
</evidence>
<dbReference type="Pfam" id="PF13434">
    <property type="entry name" value="Lys_Orn_oxgnase"/>
    <property type="match status" value="1"/>
</dbReference>
<dbReference type="VEuPathDB" id="FungiDB:FOC4_g10006420"/>
<dbReference type="AlphaFoldDB" id="A0A420MH74"/>
<keyword evidence="6" id="KW-0285">Flavoprotein</keyword>
<comment type="catalytic activity">
    <reaction evidence="10">
        <text>L-ornithine + NADPH + O2 = N(5)-hydroxy-L-ornithine + NADP(+) + H2O</text>
        <dbReference type="Rhea" id="RHEA:41508"/>
        <dbReference type="ChEBI" id="CHEBI:15377"/>
        <dbReference type="ChEBI" id="CHEBI:15379"/>
        <dbReference type="ChEBI" id="CHEBI:46911"/>
        <dbReference type="ChEBI" id="CHEBI:57783"/>
        <dbReference type="ChEBI" id="CHEBI:58349"/>
        <dbReference type="ChEBI" id="CHEBI:78275"/>
        <dbReference type="EC" id="1.14.13.196"/>
    </reaction>
</comment>
<comment type="cofactor">
    <cofactor evidence="1">
        <name>FAD</name>
        <dbReference type="ChEBI" id="CHEBI:57692"/>
    </cofactor>
</comment>
<dbReference type="Pfam" id="PF13450">
    <property type="entry name" value="NAD_binding_8"/>
    <property type="match status" value="1"/>
</dbReference>
<protein>
    <recommendedName>
        <fullName evidence="5">L-ornithine N(5)-monooxygenase [NAD(P)H]</fullName>
        <ecNumber evidence="5">1.14.13.196</ecNumber>
    </recommendedName>
</protein>
<dbReference type="VEuPathDB" id="FungiDB:FOIG_11257"/>
<dbReference type="EC" id="1.14.13.196" evidence="5"/>
<evidence type="ECO:0000313" key="12">
    <source>
        <dbReference type="EMBL" id="RKK67401.1"/>
    </source>
</evidence>